<protein>
    <submittedName>
        <fullName evidence="4">Integrase core domain-containing protein</fullName>
    </submittedName>
</protein>
<evidence type="ECO:0000313" key="4">
    <source>
        <dbReference type="EMBL" id="SEU08532.1"/>
    </source>
</evidence>
<dbReference type="PANTHER" id="PTHR35004:SF8">
    <property type="entry name" value="TRANSPOSASE RV3428C-RELATED"/>
    <property type="match status" value="1"/>
</dbReference>
<organism evidence="4 5">
    <name type="scientific">Paracoccus homiensis</name>
    <dbReference type="NCBI Taxonomy" id="364199"/>
    <lineage>
        <taxon>Bacteria</taxon>
        <taxon>Pseudomonadati</taxon>
        <taxon>Pseudomonadota</taxon>
        <taxon>Alphaproteobacteria</taxon>
        <taxon>Rhodobacterales</taxon>
        <taxon>Paracoccaceae</taxon>
        <taxon>Paracoccus</taxon>
    </lineage>
</organism>
<sequence length="428" mass="49585">MVMTVLHDEYFRQAENPMSYTRFRRRQSAHLKKRVPIMRQVHVAGEEAFVDFSGKRRKITDPLTGKTRPVELFVGALGHSRLIFATAVPDQSTQSWIKATVAMFDYYGGTPKYLVPDNLKAAVSHPRSRARGQILNPGFDRAMQHYGVTPLPARVRSPQDKGLVEQSVLHVKRWITLRLSGQTFHSIAELNRAIAMELDRINEKPMRRLAGRSRRDIFESEERSRLRKLPHLPFRNLEHIRSVRVPDDYHVEHRGNFYSVPHELIGEAIDLFEDQEVVSLFHNHRRVAIHPRQDGTGKVSTLRPHQPENHRYQGDHRHRYFNTWGRYQAKPIDKYLRLHLTVWKNPSATDKCARKLAELVENHGEEIVTQAADWVLAHCPDAPHIKRIERLIAQPARMDAAVEVDRDDDPTINHRNIRGADYYGRTGA</sequence>
<evidence type="ECO:0000313" key="5">
    <source>
        <dbReference type="Proteomes" id="UP000199180"/>
    </source>
</evidence>
<dbReference type="PROSITE" id="PS50994">
    <property type="entry name" value="INTEGRASE"/>
    <property type="match status" value="1"/>
</dbReference>
<feature type="domain" description="Integrase catalytic" evidence="3">
    <location>
        <begin position="32"/>
        <end position="222"/>
    </location>
</feature>
<dbReference type="InterPro" id="IPR054353">
    <property type="entry name" value="IstA-like_C"/>
</dbReference>
<keyword evidence="5" id="KW-1185">Reference proteome</keyword>
<dbReference type="AlphaFoldDB" id="A0A1I0JGI8"/>
<evidence type="ECO:0000256" key="1">
    <source>
        <dbReference type="ARBA" id="ARBA00009277"/>
    </source>
</evidence>
<dbReference type="InterPro" id="IPR001584">
    <property type="entry name" value="Integrase_cat-core"/>
</dbReference>
<dbReference type="GO" id="GO:0015074">
    <property type="term" value="P:DNA integration"/>
    <property type="evidence" value="ECO:0007669"/>
    <property type="project" value="InterPro"/>
</dbReference>
<comment type="similarity">
    <text evidence="1">Belongs to the transposase IS21/IS408/IS1162 family.</text>
</comment>
<dbReference type="STRING" id="364199.SAMN04489858_12515"/>
<dbReference type="NCBIfam" id="NF033546">
    <property type="entry name" value="transpos_IS21"/>
    <property type="match status" value="1"/>
</dbReference>
<accession>A0A1I0JGI8</accession>
<dbReference type="EMBL" id="FOHO01000025">
    <property type="protein sequence ID" value="SEU08532.1"/>
    <property type="molecule type" value="Genomic_DNA"/>
</dbReference>
<name>A0A1I0JGI8_9RHOB</name>
<dbReference type="SUPFAM" id="SSF53098">
    <property type="entry name" value="Ribonuclease H-like"/>
    <property type="match status" value="1"/>
</dbReference>
<proteinExistence type="inferred from homology"/>
<evidence type="ECO:0000259" key="3">
    <source>
        <dbReference type="PROSITE" id="PS50994"/>
    </source>
</evidence>
<dbReference type="PANTHER" id="PTHR35004">
    <property type="entry name" value="TRANSPOSASE RV3428C-RELATED"/>
    <property type="match status" value="1"/>
</dbReference>
<dbReference type="InterPro" id="IPR012337">
    <property type="entry name" value="RNaseH-like_sf"/>
</dbReference>
<dbReference type="GO" id="GO:0003676">
    <property type="term" value="F:nucleic acid binding"/>
    <property type="evidence" value="ECO:0007669"/>
    <property type="project" value="InterPro"/>
</dbReference>
<gene>
    <name evidence="4" type="ORF">SAMN04489858_12515</name>
</gene>
<feature type="region of interest" description="Disordered" evidence="2">
    <location>
        <begin position="293"/>
        <end position="312"/>
    </location>
</feature>
<dbReference type="Pfam" id="PF22483">
    <property type="entry name" value="Mu-transpos_C_2"/>
    <property type="match status" value="1"/>
</dbReference>
<dbReference type="Proteomes" id="UP000199180">
    <property type="component" value="Unassembled WGS sequence"/>
</dbReference>
<dbReference type="Gene3D" id="3.30.420.10">
    <property type="entry name" value="Ribonuclease H-like superfamily/Ribonuclease H"/>
    <property type="match status" value="1"/>
</dbReference>
<reference evidence="4 5" key="1">
    <citation type="submission" date="2016-10" db="EMBL/GenBank/DDBJ databases">
        <authorList>
            <person name="de Groot N.N."/>
        </authorList>
    </citation>
    <scope>NUCLEOTIDE SEQUENCE [LARGE SCALE GENOMIC DNA]</scope>
    <source>
        <strain evidence="4 5">DSM 17862</strain>
    </source>
</reference>
<evidence type="ECO:0000256" key="2">
    <source>
        <dbReference type="SAM" id="MobiDB-lite"/>
    </source>
</evidence>
<dbReference type="InterPro" id="IPR036397">
    <property type="entry name" value="RNaseH_sf"/>
</dbReference>